<evidence type="ECO:0000313" key="3">
    <source>
        <dbReference type="Proteomes" id="UP000785679"/>
    </source>
</evidence>
<organism evidence="2 3">
    <name type="scientific">Halteria grandinella</name>
    <dbReference type="NCBI Taxonomy" id="5974"/>
    <lineage>
        <taxon>Eukaryota</taxon>
        <taxon>Sar</taxon>
        <taxon>Alveolata</taxon>
        <taxon>Ciliophora</taxon>
        <taxon>Intramacronucleata</taxon>
        <taxon>Spirotrichea</taxon>
        <taxon>Stichotrichia</taxon>
        <taxon>Sporadotrichida</taxon>
        <taxon>Halteriidae</taxon>
        <taxon>Halteria</taxon>
    </lineage>
</organism>
<proteinExistence type="predicted"/>
<evidence type="ECO:0000313" key="2">
    <source>
        <dbReference type="EMBL" id="TNV80969.1"/>
    </source>
</evidence>
<reference evidence="2" key="1">
    <citation type="submission" date="2019-06" db="EMBL/GenBank/DDBJ databases">
        <authorList>
            <person name="Zheng W."/>
        </authorList>
    </citation>
    <scope>NUCLEOTIDE SEQUENCE</scope>
    <source>
        <strain evidence="2">QDHG01</strain>
    </source>
</reference>
<evidence type="ECO:0000256" key="1">
    <source>
        <dbReference type="SAM" id="MobiDB-lite"/>
    </source>
</evidence>
<name>A0A8J8NUI7_HALGN</name>
<protein>
    <submittedName>
        <fullName evidence="2">Uncharacterized protein</fullName>
    </submittedName>
</protein>
<dbReference type="Proteomes" id="UP000785679">
    <property type="component" value="Unassembled WGS sequence"/>
</dbReference>
<accession>A0A8J8NUI7</accession>
<dbReference type="EMBL" id="RRYP01006759">
    <property type="protein sequence ID" value="TNV80969.1"/>
    <property type="molecule type" value="Genomic_DNA"/>
</dbReference>
<comment type="caution">
    <text evidence="2">The sequence shown here is derived from an EMBL/GenBank/DDBJ whole genome shotgun (WGS) entry which is preliminary data.</text>
</comment>
<sequence length="242" mass="27619">MANSILSKITHSQRIDILSNSLQCHKIEVRYLHTFFSNEIEKFVKFQQKSYEAKFSKEKTRILKKAAAILDKLKDDYAAADSQSMLGMFQMDEPEDINEWDETGANELLWPLDQQDQILPLEPVNLQVNTSAQLQQQVYVPKNRVPEPELSFEEEKQVMQLPSHHNSSSSFILQPPLSPSQFQVPTVPLQAQPNQEVQGFAAYANFHKDYAESHPDMMPYTTKAGVEKKKSGQSSEEESDDA</sequence>
<feature type="region of interest" description="Disordered" evidence="1">
    <location>
        <begin position="212"/>
        <end position="242"/>
    </location>
</feature>
<gene>
    <name evidence="2" type="ORF">FGO68_gene10135</name>
</gene>
<dbReference type="AlphaFoldDB" id="A0A8J8NUI7"/>
<keyword evidence="3" id="KW-1185">Reference proteome</keyword>